<dbReference type="PROSITE" id="PS50041">
    <property type="entry name" value="C_TYPE_LECTIN_2"/>
    <property type="match status" value="1"/>
</dbReference>
<organism evidence="2 3">
    <name type="scientific">Pygocentrus nattereri</name>
    <name type="common">Red-bellied piranha</name>
    <dbReference type="NCBI Taxonomy" id="42514"/>
    <lineage>
        <taxon>Eukaryota</taxon>
        <taxon>Metazoa</taxon>
        <taxon>Chordata</taxon>
        <taxon>Craniata</taxon>
        <taxon>Vertebrata</taxon>
        <taxon>Euteleostomi</taxon>
        <taxon>Actinopterygii</taxon>
        <taxon>Neopterygii</taxon>
        <taxon>Teleostei</taxon>
        <taxon>Ostariophysi</taxon>
        <taxon>Characiformes</taxon>
        <taxon>Characoidei</taxon>
        <taxon>Pygocentrus</taxon>
    </lineage>
</organism>
<sequence>MSLKKRKPALELANKELTQFNISNRCSPSGPICPAVSSYSNRFISMYSTMKTWHDAQAYCRQYHTDLATVDNETDNQQLKSMVIGQWSAWFGLFRDTWKWSDQSNASSINWLFGSPNNYGGNKNCGLVNGDYIDDAPCSNLLPFFCHTSNNPKMNECSLFCFVFSNHCSVAGHLLYYCFLG</sequence>
<dbReference type="InterPro" id="IPR001304">
    <property type="entry name" value="C-type_lectin-like"/>
</dbReference>
<feature type="domain" description="C-type lectin" evidence="1">
    <location>
        <begin position="39"/>
        <end position="147"/>
    </location>
</feature>
<dbReference type="InterPro" id="IPR016187">
    <property type="entry name" value="CTDL_fold"/>
</dbReference>
<dbReference type="Gene3D" id="3.10.100.10">
    <property type="entry name" value="Mannose-Binding Protein A, subunit A"/>
    <property type="match status" value="1"/>
</dbReference>
<proteinExistence type="predicted"/>
<evidence type="ECO:0000259" key="1">
    <source>
        <dbReference type="PROSITE" id="PS50041"/>
    </source>
</evidence>
<dbReference type="SMART" id="SM00034">
    <property type="entry name" value="CLECT"/>
    <property type="match status" value="1"/>
</dbReference>
<reference evidence="2 3" key="1">
    <citation type="submission" date="2020-10" db="EMBL/GenBank/DDBJ databases">
        <title>Pygocentrus nattereri (red-bellied piranha) genome, fPygNat1, primary haplotype.</title>
        <authorList>
            <person name="Myers G."/>
            <person name="Meyer A."/>
            <person name="Karagic N."/>
            <person name="Pippel M."/>
            <person name="Winkler S."/>
            <person name="Tracey A."/>
            <person name="Wood J."/>
            <person name="Formenti G."/>
            <person name="Howe K."/>
            <person name="Fedrigo O."/>
            <person name="Jarvis E.D."/>
        </authorList>
    </citation>
    <scope>NUCLEOTIDE SEQUENCE [LARGE SCALE GENOMIC DNA]</scope>
</reference>
<dbReference type="Pfam" id="PF00059">
    <property type="entry name" value="Lectin_C"/>
    <property type="match status" value="1"/>
</dbReference>
<dbReference type="SUPFAM" id="SSF56436">
    <property type="entry name" value="C-type lectin-like"/>
    <property type="match status" value="1"/>
</dbReference>
<protein>
    <recommendedName>
        <fullName evidence="1">C-type lectin domain-containing protein</fullName>
    </recommendedName>
</protein>
<accession>A0A3B4CT97</accession>
<reference evidence="2" key="3">
    <citation type="submission" date="2025-09" db="UniProtKB">
        <authorList>
            <consortium name="Ensembl"/>
        </authorList>
    </citation>
    <scope>IDENTIFICATION</scope>
</reference>
<reference evidence="2" key="2">
    <citation type="submission" date="2025-08" db="UniProtKB">
        <authorList>
            <consortium name="Ensembl"/>
        </authorList>
    </citation>
    <scope>IDENTIFICATION</scope>
</reference>
<name>A0A3B4CT97_PYGNA</name>
<dbReference type="Proteomes" id="UP001501920">
    <property type="component" value="Chromosome 22"/>
</dbReference>
<evidence type="ECO:0000313" key="3">
    <source>
        <dbReference type="Proteomes" id="UP001501920"/>
    </source>
</evidence>
<keyword evidence="3" id="KW-1185">Reference proteome</keyword>
<dbReference type="OMA" id="ICAVHIV"/>
<dbReference type="Ensembl" id="ENSPNAT00000021716.2">
    <property type="protein sequence ID" value="ENSPNAP00000013971.2"/>
    <property type="gene ID" value="ENSPNAG00000019873.2"/>
</dbReference>
<dbReference type="InterPro" id="IPR016186">
    <property type="entry name" value="C-type_lectin-like/link_sf"/>
</dbReference>
<dbReference type="GeneTree" id="ENSGT01100000263473"/>
<dbReference type="PANTHER" id="PTHR45784:SF5">
    <property type="entry name" value="C-TYPE LECTIN DOMAIN FAMILY 20 MEMBER A-RELATED"/>
    <property type="match status" value="1"/>
</dbReference>
<dbReference type="AlphaFoldDB" id="A0A3B4CT97"/>
<evidence type="ECO:0000313" key="2">
    <source>
        <dbReference type="Ensembl" id="ENSPNAP00000013971.2"/>
    </source>
</evidence>
<dbReference type="PANTHER" id="PTHR45784">
    <property type="entry name" value="C-TYPE LECTIN DOMAIN FAMILY 20 MEMBER A-RELATED"/>
    <property type="match status" value="1"/>
</dbReference>